<gene>
    <name evidence="1" type="ORF">JYA64_05890</name>
</gene>
<evidence type="ECO:0008006" key="3">
    <source>
        <dbReference type="Google" id="ProtNLM"/>
    </source>
</evidence>
<evidence type="ECO:0000313" key="1">
    <source>
        <dbReference type="EMBL" id="MBN3544814.1"/>
    </source>
</evidence>
<sequence length="164" mass="19025">MSWIKIIVFLSGILLLPGCIAWFNSTNIKVTQEMDKTITDYILKEYQDVYPTTDRQFEAHKVYGAKEKSGVISVYMYSFYLCFNKETGTEGQSGHSVPVLIKLEEQEGKYVVTYYKEPQNDSNYKYALYKMFPRVYAAKALADTGHVKELEKEVQKKAEVWLNQ</sequence>
<reference evidence="1 2" key="1">
    <citation type="submission" date="2021-01" db="EMBL/GenBank/DDBJ databases">
        <title>Genome Sequencing of Type Strains.</title>
        <authorList>
            <person name="Lemaire J.F."/>
            <person name="Inderbitzin P."/>
            <person name="Collins S.B."/>
            <person name="Wespe N."/>
            <person name="Knight-Connoni V."/>
        </authorList>
    </citation>
    <scope>NUCLEOTIDE SEQUENCE [LARGE SCALE GENOMIC DNA]</scope>
    <source>
        <strain evidence="1 2">DSM 14730</strain>
    </source>
</reference>
<protein>
    <recommendedName>
        <fullName evidence="3">Lipoprotein</fullName>
    </recommendedName>
</protein>
<name>A0ABS2Z9G2_9BACL</name>
<dbReference type="EMBL" id="JAFHKS010000042">
    <property type="protein sequence ID" value="MBN3544814.1"/>
    <property type="molecule type" value="Genomic_DNA"/>
</dbReference>
<organism evidence="1 2">
    <name type="scientific">Fictibacillus barbaricus</name>
    <dbReference type="NCBI Taxonomy" id="182136"/>
    <lineage>
        <taxon>Bacteria</taxon>
        <taxon>Bacillati</taxon>
        <taxon>Bacillota</taxon>
        <taxon>Bacilli</taxon>
        <taxon>Bacillales</taxon>
        <taxon>Fictibacillaceae</taxon>
        <taxon>Fictibacillus</taxon>
    </lineage>
</organism>
<proteinExistence type="predicted"/>
<dbReference type="RefSeq" id="WP_205723992.1">
    <property type="nucleotide sequence ID" value="NZ_JAFHKS010000042.1"/>
</dbReference>
<accession>A0ABS2Z9G2</accession>
<comment type="caution">
    <text evidence="1">The sequence shown here is derived from an EMBL/GenBank/DDBJ whole genome shotgun (WGS) entry which is preliminary data.</text>
</comment>
<dbReference type="Proteomes" id="UP001319060">
    <property type="component" value="Unassembled WGS sequence"/>
</dbReference>
<evidence type="ECO:0000313" key="2">
    <source>
        <dbReference type="Proteomes" id="UP001319060"/>
    </source>
</evidence>
<keyword evidence="2" id="KW-1185">Reference proteome</keyword>